<dbReference type="KEGG" id="bid:Bind_3376"/>
<organism evidence="1 2">
    <name type="scientific">Beijerinckia indica subsp. indica (strain ATCC 9039 / DSM 1715 / NCIMB 8712)</name>
    <dbReference type="NCBI Taxonomy" id="395963"/>
    <lineage>
        <taxon>Bacteria</taxon>
        <taxon>Pseudomonadati</taxon>
        <taxon>Pseudomonadota</taxon>
        <taxon>Alphaproteobacteria</taxon>
        <taxon>Hyphomicrobiales</taxon>
        <taxon>Beijerinckiaceae</taxon>
        <taxon>Beijerinckia</taxon>
    </lineage>
</organism>
<dbReference type="HOGENOM" id="CLU_2714212_0_0_5"/>
<dbReference type="RefSeq" id="WP_012386281.1">
    <property type="nucleotide sequence ID" value="NC_010581.1"/>
</dbReference>
<reference evidence="2" key="1">
    <citation type="submission" date="2008-03" db="EMBL/GenBank/DDBJ databases">
        <title>Complete sequence of chromosome of Beijerinckia indica subsp. indica ATCC 9039.</title>
        <authorList>
            <consortium name="US DOE Joint Genome Institute"/>
            <person name="Copeland A."/>
            <person name="Lucas S."/>
            <person name="Lapidus A."/>
            <person name="Glavina del Rio T."/>
            <person name="Dalin E."/>
            <person name="Tice H."/>
            <person name="Bruce D."/>
            <person name="Goodwin L."/>
            <person name="Pitluck S."/>
            <person name="LaButti K."/>
            <person name="Schmutz J."/>
            <person name="Larimer F."/>
            <person name="Land M."/>
            <person name="Hauser L."/>
            <person name="Kyrpides N."/>
            <person name="Mikhailova N."/>
            <person name="Dunfield P.F."/>
            <person name="Dedysh S.N."/>
            <person name="Liesack W."/>
            <person name="Saw J.H."/>
            <person name="Alam M."/>
            <person name="Chen Y."/>
            <person name="Murrell J.C."/>
            <person name="Richardson P."/>
        </authorList>
    </citation>
    <scope>NUCLEOTIDE SEQUENCE [LARGE SCALE GENOMIC DNA]</scope>
    <source>
        <strain evidence="2">ATCC 9039 / DSM 1715 / NCIMB 8712</strain>
    </source>
</reference>
<dbReference type="EMBL" id="CP001016">
    <property type="protein sequence ID" value="ACB96933.1"/>
    <property type="molecule type" value="Genomic_DNA"/>
</dbReference>
<dbReference type="Proteomes" id="UP000001695">
    <property type="component" value="Chromosome"/>
</dbReference>
<evidence type="ECO:0000313" key="2">
    <source>
        <dbReference type="Proteomes" id="UP000001695"/>
    </source>
</evidence>
<gene>
    <name evidence="1" type="ordered locus">Bind_3376</name>
</gene>
<name>B2IDZ7_BEII9</name>
<keyword evidence="2" id="KW-1185">Reference proteome</keyword>
<evidence type="ECO:0000313" key="1">
    <source>
        <dbReference type="EMBL" id="ACB96933.1"/>
    </source>
</evidence>
<dbReference type="STRING" id="395963.Bind_3376"/>
<accession>B2IDZ7</accession>
<reference evidence="1 2" key="2">
    <citation type="journal article" date="2010" name="J. Bacteriol.">
        <title>Complete genome sequence of Beijerinckia indica subsp. indica.</title>
        <authorList>
            <person name="Tamas I."/>
            <person name="Dedysh S.N."/>
            <person name="Liesack W."/>
            <person name="Stott M.B."/>
            <person name="Alam M."/>
            <person name="Murrell J.C."/>
            <person name="Dunfield P.F."/>
        </authorList>
    </citation>
    <scope>NUCLEOTIDE SEQUENCE [LARGE SCALE GENOMIC DNA]</scope>
    <source>
        <strain evidence="2">ATCC 9039 / DSM 1715 / NCIMB 8712</strain>
    </source>
</reference>
<protein>
    <submittedName>
        <fullName evidence="1">Uncharacterized protein</fullName>
    </submittedName>
</protein>
<dbReference type="AlphaFoldDB" id="B2IDZ7"/>
<proteinExistence type="predicted"/>
<sequence>MIYDAGDGQGFRADLSQKGTGNRRASLDLASSIITHPEIIADTMNNCLSSGTVSCGQVDYSVLALKITPPNS</sequence>